<feature type="compositionally biased region" description="Basic and acidic residues" evidence="1">
    <location>
        <begin position="915"/>
        <end position="935"/>
    </location>
</feature>
<reference evidence="3" key="2">
    <citation type="submission" date="2015-01" db="EMBL/GenBank/DDBJ databases">
        <title>Evolutionary Origins and Diversification of the Mycorrhizal Mutualists.</title>
        <authorList>
            <consortium name="DOE Joint Genome Institute"/>
            <consortium name="Mycorrhizal Genomics Consortium"/>
            <person name="Kohler A."/>
            <person name="Kuo A."/>
            <person name="Nagy L.G."/>
            <person name="Floudas D."/>
            <person name="Copeland A."/>
            <person name="Barry K.W."/>
            <person name="Cichocki N."/>
            <person name="Veneault-Fourrey C."/>
            <person name="LaButti K."/>
            <person name="Lindquist E.A."/>
            <person name="Lipzen A."/>
            <person name="Lundell T."/>
            <person name="Morin E."/>
            <person name="Murat C."/>
            <person name="Riley R."/>
            <person name="Ohm R."/>
            <person name="Sun H."/>
            <person name="Tunlid A."/>
            <person name="Henrissat B."/>
            <person name="Grigoriev I.V."/>
            <person name="Hibbett D.S."/>
            <person name="Martin F."/>
        </authorList>
    </citation>
    <scope>NUCLEOTIDE SEQUENCE [LARGE SCALE GENOMIC DNA]</scope>
    <source>
        <strain evidence="3">LaAM-08-1</strain>
    </source>
</reference>
<sequence>MATQRSPHTSSSIPAQPKRSPFSSAQSLIPHSARRPSTSSITSNHSPISSQGIGASPTIPPTTPAGSGIPAFRSLRSLLPFGPSRNATPNSSTGSPNTSRSPFAGFGSVRRSMTKERERKTSLSNDALIMPVMAIGKPLNEEEQGVRRSASLSRLDSHHPGQPENGDFLEEDLPAQSGARMLRTPSPGPPLSLDLSTIMEADSSGISKHVPILSINTTPAESRSSSPTITNPDLLRVSSAAPPTSSGHSDATTLDTRSSDGDADTSALDLCTTHIATQVIDAMRASHHTADAQEWLNSDKAIIIDGDDHPEVVDSSFSMDINLESVDPALAALLSPNSAKTFIPSPQSSPTTPKSPFRVQRNRQSSFLPRLRPPITPSPTISVFPTTPLSTAIQSPSSAGTTPNESPVKGKGTAVNGNKGTHGSPPSSPSSPVRRSSAPTSSTPAAQRRTMAFAHSPKSFTPSSTSSFSAATAVRVFGAADKGVTGPPGGSGIGKGRTGARTLRQVILGSASDFKKSGSEAVPSSKPPLISFSSPPSPSHVAHVAAALGRGSLDSRRSPAPREARPSLDVQRPGLETASPRGSFEMRRGVSGSMPSKRTGLGGGNFYIPRGSTSPEREDFGTGGESSSPSPPAGGEDATSYYRPSLDSSRPSLDSATRPGSAARLRTPSLMIERSHSENAAVHGNASNSRLSPIPGGPSAGRARKRSMSVQERHGRGSKVTADRERDKGMGEFGVSSRPSSSLSMGRSASSRFAGGDGPKAEWLGPRTAKAFRAAGLLDFEREREEGGDPSSVEKAFATRDRSGSAATVPSPLGNGGSSVVSGGRFGSLRGTSEFGGNNSGSAFGRSHSRMGLSEAGGGSAGRRGSGTFSAYGAGGGLLESPTFTVSSGSRERDTPRSTTSTAPTSVSGSFGYVGRDRGERDRDREREKEEIRELRDKHQLETGALLGALSDSQRTVRVLREENSDLRERLERLADAEAENDELRGVCSELRRECTDLRRECVELRREMRLGATRTPSGLGNSWSNASSSGYRTPVPVRQKQGHNGRLQAQWNRDRDDQDRLLTVPKEDQHPPILDFDEEAIEPEDDDEDDEEPPSAEPTSTLPAQRRLSTSSSIFPVLPPNMTMLLHEDANHPADLSGSNRSSLEQSHLRFPPSSHKQQPQSYGSIMSRGMDGGGHTANMSIGSTASISPTTANFSMMTGSPGSLFLRPEHEVLLGEMESLDLGVRGDGELESRSADAW</sequence>
<feature type="region of interest" description="Disordered" evidence="1">
    <location>
        <begin position="138"/>
        <end position="170"/>
    </location>
</feature>
<feature type="region of interest" description="Disordered" evidence="1">
    <location>
        <begin position="780"/>
        <end position="935"/>
    </location>
</feature>
<gene>
    <name evidence="2" type="ORF">K443DRAFT_680865</name>
</gene>
<feature type="compositionally biased region" description="Polar residues" evidence="1">
    <location>
        <begin position="1"/>
        <end position="14"/>
    </location>
</feature>
<feature type="compositionally biased region" description="Low complexity" evidence="1">
    <location>
        <begin position="523"/>
        <end position="534"/>
    </location>
</feature>
<feature type="compositionally biased region" description="Low complexity" evidence="1">
    <location>
        <begin position="625"/>
        <end position="655"/>
    </location>
</feature>
<dbReference type="OrthoDB" id="3216045at2759"/>
<dbReference type="STRING" id="1095629.A0A0C9XA84"/>
<feature type="compositionally biased region" description="Polar residues" evidence="1">
    <location>
        <begin position="378"/>
        <end position="405"/>
    </location>
</feature>
<feature type="compositionally biased region" description="Low complexity" evidence="1">
    <location>
        <begin position="897"/>
        <end position="910"/>
    </location>
</feature>
<feature type="region of interest" description="Disordered" evidence="1">
    <location>
        <begin position="1132"/>
        <end position="1164"/>
    </location>
</feature>
<feature type="compositionally biased region" description="Basic and acidic residues" evidence="1">
    <location>
        <begin position="711"/>
        <end position="730"/>
    </location>
</feature>
<feature type="compositionally biased region" description="Polar residues" evidence="1">
    <location>
        <begin position="1138"/>
        <end position="1147"/>
    </location>
</feature>
<feature type="region of interest" description="Disordered" evidence="1">
    <location>
        <begin position="1014"/>
        <end position="1116"/>
    </location>
</feature>
<feature type="compositionally biased region" description="Polar residues" evidence="1">
    <location>
        <begin position="1015"/>
        <end position="1032"/>
    </location>
</feature>
<feature type="compositionally biased region" description="Polar residues" evidence="1">
    <location>
        <begin position="1100"/>
        <end position="1115"/>
    </location>
</feature>
<feature type="region of interest" description="Disordered" evidence="1">
    <location>
        <begin position="340"/>
        <end position="467"/>
    </location>
</feature>
<feature type="compositionally biased region" description="Acidic residues" evidence="1">
    <location>
        <begin position="1076"/>
        <end position="1095"/>
    </location>
</feature>
<protein>
    <submittedName>
        <fullName evidence="2">Uncharacterized protein</fullName>
    </submittedName>
</protein>
<feature type="compositionally biased region" description="Low complexity" evidence="1">
    <location>
        <begin position="344"/>
        <end position="356"/>
    </location>
</feature>
<feature type="compositionally biased region" description="Polar residues" evidence="1">
    <location>
        <begin position="241"/>
        <end position="256"/>
    </location>
</feature>
<dbReference type="HOGENOM" id="CLU_256433_0_0_1"/>
<feature type="compositionally biased region" description="Gly residues" evidence="1">
    <location>
        <begin position="855"/>
        <end position="865"/>
    </location>
</feature>
<feature type="compositionally biased region" description="Low complexity" evidence="1">
    <location>
        <begin position="736"/>
        <end position="752"/>
    </location>
</feature>
<dbReference type="Proteomes" id="UP000054477">
    <property type="component" value="Unassembled WGS sequence"/>
</dbReference>
<feature type="compositionally biased region" description="Low complexity" evidence="1">
    <location>
        <begin position="86"/>
        <end position="102"/>
    </location>
</feature>
<feature type="region of interest" description="Disordered" evidence="1">
    <location>
        <begin position="511"/>
        <end position="767"/>
    </location>
</feature>
<feature type="compositionally biased region" description="Basic and acidic residues" evidence="1">
    <location>
        <begin position="553"/>
        <end position="566"/>
    </location>
</feature>
<feature type="compositionally biased region" description="Low complexity" evidence="1">
    <location>
        <begin position="456"/>
        <end position="467"/>
    </location>
</feature>
<name>A0A0C9XA84_9AGAR</name>
<accession>A0A0C9XA84</accession>
<dbReference type="EMBL" id="KN838671">
    <property type="protein sequence ID" value="KIJ98338.1"/>
    <property type="molecule type" value="Genomic_DNA"/>
</dbReference>
<evidence type="ECO:0000313" key="2">
    <source>
        <dbReference type="EMBL" id="KIJ98338.1"/>
    </source>
</evidence>
<reference evidence="2 3" key="1">
    <citation type="submission" date="2014-04" db="EMBL/GenBank/DDBJ databases">
        <authorList>
            <consortium name="DOE Joint Genome Institute"/>
            <person name="Kuo A."/>
            <person name="Kohler A."/>
            <person name="Nagy L.G."/>
            <person name="Floudas D."/>
            <person name="Copeland A."/>
            <person name="Barry K.W."/>
            <person name="Cichocki N."/>
            <person name="Veneault-Fourrey C."/>
            <person name="LaButti K."/>
            <person name="Lindquist E.A."/>
            <person name="Lipzen A."/>
            <person name="Lundell T."/>
            <person name="Morin E."/>
            <person name="Murat C."/>
            <person name="Sun H."/>
            <person name="Tunlid A."/>
            <person name="Henrissat B."/>
            <person name="Grigoriev I.V."/>
            <person name="Hibbett D.S."/>
            <person name="Martin F."/>
            <person name="Nordberg H.P."/>
            <person name="Cantor M.N."/>
            <person name="Hua S.X."/>
        </authorList>
    </citation>
    <scope>NUCLEOTIDE SEQUENCE [LARGE SCALE GENOMIC DNA]</scope>
    <source>
        <strain evidence="2 3">LaAM-08-1</strain>
    </source>
</reference>
<keyword evidence="3" id="KW-1185">Reference proteome</keyword>
<organism evidence="2 3">
    <name type="scientific">Laccaria amethystina LaAM-08-1</name>
    <dbReference type="NCBI Taxonomy" id="1095629"/>
    <lineage>
        <taxon>Eukaryota</taxon>
        <taxon>Fungi</taxon>
        <taxon>Dikarya</taxon>
        <taxon>Basidiomycota</taxon>
        <taxon>Agaricomycotina</taxon>
        <taxon>Agaricomycetes</taxon>
        <taxon>Agaricomycetidae</taxon>
        <taxon>Agaricales</taxon>
        <taxon>Agaricineae</taxon>
        <taxon>Hydnangiaceae</taxon>
        <taxon>Laccaria</taxon>
    </lineage>
</organism>
<feature type="compositionally biased region" description="Low complexity" evidence="1">
    <location>
        <begin position="36"/>
        <end position="50"/>
    </location>
</feature>
<feature type="compositionally biased region" description="Low complexity" evidence="1">
    <location>
        <begin position="430"/>
        <end position="445"/>
    </location>
</feature>
<proteinExistence type="predicted"/>
<feature type="region of interest" description="Disordered" evidence="1">
    <location>
        <begin position="217"/>
        <end position="264"/>
    </location>
</feature>
<feature type="compositionally biased region" description="Low complexity" evidence="1">
    <location>
        <begin position="810"/>
        <end position="831"/>
    </location>
</feature>
<evidence type="ECO:0000256" key="1">
    <source>
        <dbReference type="SAM" id="MobiDB-lite"/>
    </source>
</evidence>
<evidence type="ECO:0000313" key="3">
    <source>
        <dbReference type="Proteomes" id="UP000054477"/>
    </source>
</evidence>
<feature type="compositionally biased region" description="Polar residues" evidence="1">
    <location>
        <begin position="217"/>
        <end position="231"/>
    </location>
</feature>
<feature type="compositionally biased region" description="Basic and acidic residues" evidence="1">
    <location>
        <begin position="1053"/>
        <end position="1071"/>
    </location>
</feature>
<dbReference type="AlphaFoldDB" id="A0A0C9XA84"/>
<feature type="region of interest" description="Disordered" evidence="1">
    <location>
        <begin position="1"/>
        <end position="125"/>
    </location>
</feature>